<gene>
    <name evidence="1" type="ORF">AVEN_246078_1</name>
</gene>
<dbReference type="Proteomes" id="UP000499080">
    <property type="component" value="Unassembled WGS sequence"/>
</dbReference>
<sequence length="101" mass="11350">MSDSLLTCLQTYLIDFTELQCSTLICALKIFVNKGQCGIIQVLYTDTSYLQKLMFGVNPHLVKTYGDIVDIRPVLFVFLSKTAVGIALCKFNPSYMENVDL</sequence>
<dbReference type="OrthoDB" id="10210167at2759"/>
<evidence type="ECO:0000313" key="1">
    <source>
        <dbReference type="EMBL" id="GBN28768.1"/>
    </source>
</evidence>
<reference evidence="1 2" key="1">
    <citation type="journal article" date="2019" name="Sci. Rep.">
        <title>Orb-weaving spider Araneus ventricosus genome elucidates the spidroin gene catalogue.</title>
        <authorList>
            <person name="Kono N."/>
            <person name="Nakamura H."/>
            <person name="Ohtoshi R."/>
            <person name="Moran D.A.P."/>
            <person name="Shinohara A."/>
            <person name="Yoshida Y."/>
            <person name="Fujiwara M."/>
            <person name="Mori M."/>
            <person name="Tomita M."/>
            <person name="Arakawa K."/>
        </authorList>
    </citation>
    <scope>NUCLEOTIDE SEQUENCE [LARGE SCALE GENOMIC DNA]</scope>
</reference>
<accession>A0A4Y2MNL7</accession>
<organism evidence="1 2">
    <name type="scientific">Araneus ventricosus</name>
    <name type="common">Orbweaver spider</name>
    <name type="synonym">Epeira ventricosa</name>
    <dbReference type="NCBI Taxonomy" id="182803"/>
    <lineage>
        <taxon>Eukaryota</taxon>
        <taxon>Metazoa</taxon>
        <taxon>Ecdysozoa</taxon>
        <taxon>Arthropoda</taxon>
        <taxon>Chelicerata</taxon>
        <taxon>Arachnida</taxon>
        <taxon>Araneae</taxon>
        <taxon>Araneomorphae</taxon>
        <taxon>Entelegynae</taxon>
        <taxon>Araneoidea</taxon>
        <taxon>Araneidae</taxon>
        <taxon>Araneus</taxon>
    </lineage>
</organism>
<dbReference type="AlphaFoldDB" id="A0A4Y2MNL7"/>
<dbReference type="EMBL" id="BGPR01007691">
    <property type="protein sequence ID" value="GBN28768.1"/>
    <property type="molecule type" value="Genomic_DNA"/>
</dbReference>
<protein>
    <submittedName>
        <fullName evidence="1">Uncharacterized protein</fullName>
    </submittedName>
</protein>
<proteinExistence type="predicted"/>
<keyword evidence="2" id="KW-1185">Reference proteome</keyword>
<comment type="caution">
    <text evidence="1">The sequence shown here is derived from an EMBL/GenBank/DDBJ whole genome shotgun (WGS) entry which is preliminary data.</text>
</comment>
<evidence type="ECO:0000313" key="2">
    <source>
        <dbReference type="Proteomes" id="UP000499080"/>
    </source>
</evidence>
<name>A0A4Y2MNL7_ARAVE</name>